<dbReference type="InterPro" id="IPR010982">
    <property type="entry name" value="Lambda_DNA-bd_dom_sf"/>
</dbReference>
<keyword evidence="1" id="KW-0238">DNA-binding</keyword>
<dbReference type="EMBL" id="JBHTMM010000106">
    <property type="protein sequence ID" value="MFD1312164.1"/>
    <property type="molecule type" value="Genomic_DNA"/>
</dbReference>
<protein>
    <submittedName>
        <fullName evidence="3">Helix-turn-helix domain-containing protein</fullName>
    </submittedName>
</protein>
<reference evidence="4" key="1">
    <citation type="journal article" date="2019" name="Int. J. Syst. Evol. Microbiol.">
        <title>The Global Catalogue of Microorganisms (GCM) 10K type strain sequencing project: providing services to taxonomists for standard genome sequencing and annotation.</title>
        <authorList>
            <consortium name="The Broad Institute Genomics Platform"/>
            <consortium name="The Broad Institute Genome Sequencing Center for Infectious Disease"/>
            <person name="Wu L."/>
            <person name="Ma J."/>
        </authorList>
    </citation>
    <scope>NUCLEOTIDE SEQUENCE [LARGE SCALE GENOMIC DNA]</scope>
    <source>
        <strain evidence="4">CGMCC 4.7020</strain>
    </source>
</reference>
<dbReference type="PROSITE" id="PS50943">
    <property type="entry name" value="HTH_CROC1"/>
    <property type="match status" value="1"/>
</dbReference>
<gene>
    <name evidence="3" type="ORF">ACFQ5X_41020</name>
</gene>
<dbReference type="InterPro" id="IPR050807">
    <property type="entry name" value="TransReg_Diox_bact_type"/>
</dbReference>
<dbReference type="PANTHER" id="PTHR46797:SF1">
    <property type="entry name" value="METHYLPHOSPHONATE SYNTHASE"/>
    <property type="match status" value="1"/>
</dbReference>
<organism evidence="3 4">
    <name type="scientific">Streptomyces kaempferi</name>
    <dbReference type="NCBI Taxonomy" id="333725"/>
    <lineage>
        <taxon>Bacteria</taxon>
        <taxon>Bacillati</taxon>
        <taxon>Actinomycetota</taxon>
        <taxon>Actinomycetes</taxon>
        <taxon>Kitasatosporales</taxon>
        <taxon>Streptomycetaceae</taxon>
        <taxon>Streptomyces</taxon>
    </lineage>
</organism>
<dbReference type="SMART" id="SM00530">
    <property type="entry name" value="HTH_XRE"/>
    <property type="match status" value="1"/>
</dbReference>
<dbReference type="PANTHER" id="PTHR46797">
    <property type="entry name" value="HTH-TYPE TRANSCRIPTIONAL REGULATOR"/>
    <property type="match status" value="1"/>
</dbReference>
<dbReference type="RefSeq" id="WP_356013479.1">
    <property type="nucleotide sequence ID" value="NZ_JBHSKH010000006.1"/>
</dbReference>
<dbReference type="InterPro" id="IPR001387">
    <property type="entry name" value="Cro/C1-type_HTH"/>
</dbReference>
<dbReference type="SUPFAM" id="SSF47413">
    <property type="entry name" value="lambda repressor-like DNA-binding domains"/>
    <property type="match status" value="1"/>
</dbReference>
<evidence type="ECO:0000256" key="1">
    <source>
        <dbReference type="ARBA" id="ARBA00023125"/>
    </source>
</evidence>
<proteinExistence type="predicted"/>
<name>A0ABW3XRE6_9ACTN</name>
<dbReference type="Proteomes" id="UP001597058">
    <property type="component" value="Unassembled WGS sequence"/>
</dbReference>
<evidence type="ECO:0000313" key="4">
    <source>
        <dbReference type="Proteomes" id="UP001597058"/>
    </source>
</evidence>
<dbReference type="CDD" id="cd00093">
    <property type="entry name" value="HTH_XRE"/>
    <property type="match status" value="1"/>
</dbReference>
<feature type="domain" description="HTH cro/C1-type" evidence="2">
    <location>
        <begin position="8"/>
        <end position="63"/>
    </location>
</feature>
<evidence type="ECO:0000259" key="2">
    <source>
        <dbReference type="PROSITE" id="PS50943"/>
    </source>
</evidence>
<keyword evidence="4" id="KW-1185">Reference proteome</keyword>
<dbReference type="Gene3D" id="1.10.260.40">
    <property type="entry name" value="lambda repressor-like DNA-binding domains"/>
    <property type="match status" value="1"/>
</dbReference>
<comment type="caution">
    <text evidence="3">The sequence shown here is derived from an EMBL/GenBank/DDBJ whole genome shotgun (WGS) entry which is preliminary data.</text>
</comment>
<dbReference type="Pfam" id="PF01381">
    <property type="entry name" value="HTH_3"/>
    <property type="match status" value="1"/>
</dbReference>
<evidence type="ECO:0000313" key="3">
    <source>
        <dbReference type="EMBL" id="MFD1312164.1"/>
    </source>
</evidence>
<accession>A0ABW3XRE6</accession>
<sequence>MSDTAGLVRFWRQQRSMSQARLAELAGTGQAAISRIESGRDQPTLALLERIASALDCQLRVTFTSDSEAAPPSNLIV</sequence>